<dbReference type="InterPro" id="IPR016181">
    <property type="entry name" value="Acyl_CoA_acyltransferase"/>
</dbReference>
<organism evidence="4 6">
    <name type="scientific">Devosia albogilva</name>
    <dbReference type="NCBI Taxonomy" id="429726"/>
    <lineage>
        <taxon>Bacteria</taxon>
        <taxon>Pseudomonadati</taxon>
        <taxon>Pseudomonadota</taxon>
        <taxon>Alphaproteobacteria</taxon>
        <taxon>Hyphomicrobiales</taxon>
        <taxon>Devosiaceae</taxon>
        <taxon>Devosia</taxon>
    </lineage>
</organism>
<dbReference type="Gene3D" id="3.40.630.30">
    <property type="match status" value="1"/>
</dbReference>
<sequence length="248" mass="27520">MDSLVDRIERAGLQCWPGLEVEWDGSWARRASGGYTHRANSVQPFDPSDDADLDRRIEEAALWHRTRGLQPVFRLTPQAPAKLRTALDVRGWTAADHSHVFAMPLDHHDPDSRVRLLSPLDSDFIRAQQRLQVYSDERTRRMSAVLAAITVPAHGIVLFQDGEPVASALMDIADGVVITGNVITHPEHRGKGFGLAMMRSGLAWAKAKGATLAALNVAADNTAGQALYRRLGYARRYDYEYRVLEGTP</sequence>
<dbReference type="InterPro" id="IPR056935">
    <property type="entry name" value="Rv0428c-like_C"/>
</dbReference>
<keyword evidence="6" id="KW-1185">Reference proteome</keyword>
<evidence type="ECO:0000313" key="5">
    <source>
        <dbReference type="EMBL" id="MFD2649920.1"/>
    </source>
</evidence>
<evidence type="ECO:0000256" key="1">
    <source>
        <dbReference type="ARBA" id="ARBA00022679"/>
    </source>
</evidence>
<proteinExistence type="predicted"/>
<evidence type="ECO:0000259" key="3">
    <source>
        <dbReference type="PROSITE" id="PS51186"/>
    </source>
</evidence>
<reference evidence="6" key="2">
    <citation type="journal article" date="2019" name="Int. J. Syst. Evol. Microbiol.">
        <title>The Global Catalogue of Microorganisms (GCM) 10K type strain sequencing project: providing services to taxonomists for standard genome sequencing and annotation.</title>
        <authorList>
            <consortium name="The Broad Institute Genomics Platform"/>
            <consortium name="The Broad Institute Genome Sequencing Center for Infectious Disease"/>
            <person name="Wu L."/>
            <person name="Ma J."/>
        </authorList>
    </citation>
    <scope>NUCLEOTIDE SEQUENCE [LARGE SCALE GENOMIC DNA]</scope>
    <source>
        <strain evidence="6">CCM 7427</strain>
    </source>
</reference>
<name>A0ABW5QJ15_9HYPH</name>
<dbReference type="InterPro" id="IPR050680">
    <property type="entry name" value="YpeA/RimI_acetyltransf"/>
</dbReference>
<dbReference type="EMBL" id="JBHUNP010000001">
    <property type="protein sequence ID" value="MFD2647547.1"/>
    <property type="molecule type" value="Genomic_DNA"/>
</dbReference>
<dbReference type="PANTHER" id="PTHR43420">
    <property type="entry name" value="ACETYLTRANSFERASE"/>
    <property type="match status" value="1"/>
</dbReference>
<dbReference type="PROSITE" id="PS51186">
    <property type="entry name" value="GNAT"/>
    <property type="match status" value="1"/>
</dbReference>
<gene>
    <name evidence="4" type="ORF">ACFSX5_07065</name>
    <name evidence="5" type="ORF">ACFSX5_19245</name>
</gene>
<protein>
    <submittedName>
        <fullName evidence="4">GNAT family N-acetyltransferase</fullName>
    </submittedName>
</protein>
<dbReference type="RefSeq" id="WP_386832569.1">
    <property type="nucleotide sequence ID" value="NZ_JBHUNP010000001.1"/>
</dbReference>
<evidence type="ECO:0000256" key="2">
    <source>
        <dbReference type="ARBA" id="ARBA00023315"/>
    </source>
</evidence>
<accession>A0ABW5QJ15</accession>
<comment type="caution">
    <text evidence="4">The sequence shown here is derived from an EMBL/GenBank/DDBJ whole genome shotgun (WGS) entry which is preliminary data.</text>
</comment>
<evidence type="ECO:0000313" key="4">
    <source>
        <dbReference type="EMBL" id="MFD2647547.1"/>
    </source>
</evidence>
<dbReference type="EMBL" id="JBHUNP010000002">
    <property type="protein sequence ID" value="MFD2649920.1"/>
    <property type="molecule type" value="Genomic_DNA"/>
</dbReference>
<keyword evidence="1" id="KW-0808">Transferase</keyword>
<feature type="domain" description="N-acetyltransferase" evidence="3">
    <location>
        <begin position="112"/>
        <end position="248"/>
    </location>
</feature>
<dbReference type="Proteomes" id="UP001597521">
    <property type="component" value="Unassembled WGS sequence"/>
</dbReference>
<evidence type="ECO:0000313" key="6">
    <source>
        <dbReference type="Proteomes" id="UP001597521"/>
    </source>
</evidence>
<keyword evidence="2" id="KW-0012">Acyltransferase</keyword>
<dbReference type="Pfam" id="PF24553">
    <property type="entry name" value="Rv0428c_C"/>
    <property type="match status" value="1"/>
</dbReference>
<reference evidence="4" key="1">
    <citation type="journal article" date="2014" name="Int. J. Syst. Evol. Microbiol.">
        <title>Complete genome of a new Firmicutes species belonging to the dominant human colonic microbiota ('Ruminococcus bicirculans') reveals two chromosomes and a selective capacity to utilize plant glucans.</title>
        <authorList>
            <consortium name="NISC Comparative Sequencing Program"/>
            <person name="Wegmann U."/>
            <person name="Louis P."/>
            <person name="Goesmann A."/>
            <person name="Henrissat B."/>
            <person name="Duncan S.H."/>
            <person name="Flint H.J."/>
        </authorList>
    </citation>
    <scope>NUCLEOTIDE SEQUENCE</scope>
    <source>
        <strain evidence="4">CCM 7427</strain>
    </source>
</reference>
<dbReference type="CDD" id="cd04301">
    <property type="entry name" value="NAT_SF"/>
    <property type="match status" value="1"/>
</dbReference>
<dbReference type="InterPro" id="IPR000182">
    <property type="entry name" value="GNAT_dom"/>
</dbReference>
<reference evidence="4" key="3">
    <citation type="submission" date="2024-09" db="EMBL/GenBank/DDBJ databases">
        <authorList>
            <person name="Sun Q."/>
            <person name="Mori K."/>
        </authorList>
    </citation>
    <scope>NUCLEOTIDE SEQUENCE</scope>
    <source>
        <strain evidence="4">CCM 7427</strain>
    </source>
</reference>
<dbReference type="SUPFAM" id="SSF55729">
    <property type="entry name" value="Acyl-CoA N-acyltransferases (Nat)"/>
    <property type="match status" value="1"/>
</dbReference>